<evidence type="ECO:0000313" key="3">
    <source>
        <dbReference type="Proteomes" id="UP000297703"/>
    </source>
</evidence>
<dbReference type="STRING" id="55544.A0A4D9DSC0"/>
<protein>
    <submittedName>
        <fullName evidence="2">Up-regulator of cell proliferation-like</fullName>
    </submittedName>
</protein>
<gene>
    <name evidence="2" type="ORF">DR999_PMT19871</name>
</gene>
<accession>A0A4D9DSC0</accession>
<dbReference type="EMBL" id="QXTE01000416">
    <property type="protein sequence ID" value="TFJ98219.1"/>
    <property type="molecule type" value="Genomic_DNA"/>
</dbReference>
<dbReference type="AlphaFoldDB" id="A0A4D9DSC0"/>
<evidence type="ECO:0000313" key="2">
    <source>
        <dbReference type="EMBL" id="TFJ98219.1"/>
    </source>
</evidence>
<proteinExistence type="predicted"/>
<dbReference type="Proteomes" id="UP000297703">
    <property type="component" value="Unassembled WGS sequence"/>
</dbReference>
<feature type="compositionally biased region" description="Acidic residues" evidence="1">
    <location>
        <begin position="10"/>
        <end position="21"/>
    </location>
</feature>
<reference evidence="2 3" key="1">
    <citation type="submission" date="2019-04" db="EMBL/GenBank/DDBJ databases">
        <title>Draft genome of the big-headed turtle Platysternon megacephalum.</title>
        <authorList>
            <person name="Gong S."/>
        </authorList>
    </citation>
    <scope>NUCLEOTIDE SEQUENCE [LARGE SCALE GENOMIC DNA]</scope>
    <source>
        <strain evidence="2">DO16091913</strain>
        <tissue evidence="2">Muscle</tissue>
    </source>
</reference>
<keyword evidence="3" id="KW-1185">Reference proteome</keyword>
<evidence type="ECO:0000256" key="1">
    <source>
        <dbReference type="SAM" id="MobiDB-lite"/>
    </source>
</evidence>
<name>A0A4D9DSC0_9SAUR</name>
<sequence length="89" mass="9777">MTAENQDVLLEVEEEEEEEEDGEVVLEELAQTIVPSYGTAPDQQKLHTSEWVKEPLEIFQSKVLLNARVSELGAYVVIISSASNASGSV</sequence>
<comment type="caution">
    <text evidence="2">The sequence shown here is derived from an EMBL/GenBank/DDBJ whole genome shotgun (WGS) entry which is preliminary data.</text>
</comment>
<feature type="region of interest" description="Disordered" evidence="1">
    <location>
        <begin position="1"/>
        <end position="21"/>
    </location>
</feature>
<organism evidence="2 3">
    <name type="scientific">Platysternon megacephalum</name>
    <name type="common">big-headed turtle</name>
    <dbReference type="NCBI Taxonomy" id="55544"/>
    <lineage>
        <taxon>Eukaryota</taxon>
        <taxon>Metazoa</taxon>
        <taxon>Chordata</taxon>
        <taxon>Craniata</taxon>
        <taxon>Vertebrata</taxon>
        <taxon>Euteleostomi</taxon>
        <taxon>Archelosauria</taxon>
        <taxon>Testudinata</taxon>
        <taxon>Testudines</taxon>
        <taxon>Cryptodira</taxon>
        <taxon>Durocryptodira</taxon>
        <taxon>Testudinoidea</taxon>
        <taxon>Platysternidae</taxon>
        <taxon>Platysternon</taxon>
    </lineage>
</organism>
<reference evidence="2 3" key="2">
    <citation type="submission" date="2019-04" db="EMBL/GenBank/DDBJ databases">
        <title>The genome sequence of big-headed turtle.</title>
        <authorList>
            <person name="Gong S."/>
        </authorList>
    </citation>
    <scope>NUCLEOTIDE SEQUENCE [LARGE SCALE GENOMIC DNA]</scope>
    <source>
        <strain evidence="2">DO16091913</strain>
        <tissue evidence="2">Muscle</tissue>
    </source>
</reference>